<evidence type="ECO:0000313" key="2">
    <source>
        <dbReference type="EMBL" id="AKQ41654.2"/>
    </source>
</evidence>
<feature type="transmembrane region" description="Helical" evidence="1">
    <location>
        <begin position="63"/>
        <end position="88"/>
    </location>
</feature>
<keyword evidence="1" id="KW-0472">Membrane</keyword>
<keyword evidence="1" id="KW-0812">Transmembrane</keyword>
<feature type="transmembrane region" description="Helical" evidence="1">
    <location>
        <begin position="20"/>
        <end position="43"/>
    </location>
</feature>
<accession>A0A0H4VEX5</accession>
<dbReference type="EMBL" id="CP011310">
    <property type="protein sequence ID" value="AKQ41654.2"/>
    <property type="molecule type" value="Genomic_DNA"/>
</dbReference>
<name>A0A0H4VEX5_9SPHN</name>
<proteinExistence type="predicted"/>
<protein>
    <submittedName>
        <fullName evidence="2">Uncharacterized protein</fullName>
    </submittedName>
</protein>
<evidence type="ECO:0000256" key="1">
    <source>
        <dbReference type="SAM" id="Phobius"/>
    </source>
</evidence>
<keyword evidence="1" id="KW-1133">Transmembrane helix</keyword>
<reference evidence="3" key="2">
    <citation type="submission" date="2015-04" db="EMBL/GenBank/DDBJ databases">
        <title>The complete genome sequence of Erythrobacter sp. s21-N3.</title>
        <authorList>
            <person name="Zhuang L."/>
            <person name="Liu Y."/>
            <person name="Shao Z."/>
        </authorList>
    </citation>
    <scope>NUCLEOTIDE SEQUENCE [LARGE SCALE GENOMIC DNA]</scope>
    <source>
        <strain evidence="3">s21-N3</strain>
    </source>
</reference>
<dbReference type="AlphaFoldDB" id="A0A0H4VEX5"/>
<evidence type="ECO:0000313" key="3">
    <source>
        <dbReference type="Proteomes" id="UP000059113"/>
    </source>
</evidence>
<gene>
    <name evidence="2" type="ORF">CP97_05870</name>
</gene>
<sequence>MANCNKDAIMTQLSIPRAILAWGSTFTLFLMISLVACIIYGLLLPAGFEMHRAWSPWLPGFEWLTLGGIFAGLFLCLVYGFWTAAILVPLRRLTGRWFGAAND</sequence>
<reference evidence="2 3" key="1">
    <citation type="journal article" date="2015" name="Int. J. Syst. Evol. Microbiol.">
        <title>Erythrobacter atlanticus sp. nov., a bacterium from ocean sediment able to degrade polycyclic aromatic hydrocarbons.</title>
        <authorList>
            <person name="Zhuang L."/>
            <person name="Liu Y."/>
            <person name="Wang L."/>
            <person name="Wang W."/>
            <person name="Shao Z."/>
        </authorList>
    </citation>
    <scope>NUCLEOTIDE SEQUENCE [LARGE SCALE GENOMIC DNA]</scope>
    <source>
        <strain evidence="3">s21-N3</strain>
    </source>
</reference>
<keyword evidence="3" id="KW-1185">Reference proteome</keyword>
<dbReference type="STRING" id="1648404.CP97_05870"/>
<dbReference type="Proteomes" id="UP000059113">
    <property type="component" value="Chromosome"/>
</dbReference>
<organism evidence="2 3">
    <name type="scientific">Aurantiacibacter atlanticus</name>
    <dbReference type="NCBI Taxonomy" id="1648404"/>
    <lineage>
        <taxon>Bacteria</taxon>
        <taxon>Pseudomonadati</taxon>
        <taxon>Pseudomonadota</taxon>
        <taxon>Alphaproteobacteria</taxon>
        <taxon>Sphingomonadales</taxon>
        <taxon>Erythrobacteraceae</taxon>
        <taxon>Aurantiacibacter</taxon>
    </lineage>
</organism>
<dbReference type="KEGG" id="ery:CP97_05870"/>